<gene>
    <name evidence="14" type="ORF">J2Z32_002093</name>
</gene>
<dbReference type="SMART" id="SM00304">
    <property type="entry name" value="HAMP"/>
    <property type="match status" value="1"/>
</dbReference>
<evidence type="ECO:0000256" key="2">
    <source>
        <dbReference type="ARBA" id="ARBA00022475"/>
    </source>
</evidence>
<feature type="transmembrane region" description="Helical" evidence="11">
    <location>
        <begin position="290"/>
        <end position="313"/>
    </location>
</feature>
<evidence type="ECO:0000313" key="14">
    <source>
        <dbReference type="EMBL" id="MBP1905463.1"/>
    </source>
</evidence>
<dbReference type="Pfam" id="PF00672">
    <property type="entry name" value="HAMP"/>
    <property type="match status" value="1"/>
</dbReference>
<evidence type="ECO:0000256" key="9">
    <source>
        <dbReference type="PROSITE-ProRule" id="PRU00284"/>
    </source>
</evidence>
<evidence type="ECO:0000259" key="13">
    <source>
        <dbReference type="PROSITE" id="PS50885"/>
    </source>
</evidence>
<keyword evidence="3" id="KW-0145">Chemotaxis</keyword>
<feature type="compositionally biased region" description="Polar residues" evidence="10">
    <location>
        <begin position="123"/>
        <end position="134"/>
    </location>
</feature>
<evidence type="ECO:0000256" key="5">
    <source>
        <dbReference type="ARBA" id="ARBA00022989"/>
    </source>
</evidence>
<evidence type="ECO:0000259" key="12">
    <source>
        <dbReference type="PROSITE" id="PS50111"/>
    </source>
</evidence>
<name>A0ABS4FSA0_9BACL</name>
<organism evidence="14 15">
    <name type="scientific">Paenibacillus turicensis</name>
    <dbReference type="NCBI Taxonomy" id="160487"/>
    <lineage>
        <taxon>Bacteria</taxon>
        <taxon>Bacillati</taxon>
        <taxon>Bacillota</taxon>
        <taxon>Bacilli</taxon>
        <taxon>Bacillales</taxon>
        <taxon>Paenibacillaceae</taxon>
        <taxon>Paenibacillus</taxon>
    </lineage>
</organism>
<dbReference type="CDD" id="cd06225">
    <property type="entry name" value="HAMP"/>
    <property type="match status" value="1"/>
</dbReference>
<dbReference type="Gene3D" id="1.10.287.950">
    <property type="entry name" value="Methyl-accepting chemotaxis protein"/>
    <property type="match status" value="1"/>
</dbReference>
<dbReference type="Pfam" id="PF00015">
    <property type="entry name" value="MCPsignal"/>
    <property type="match status" value="1"/>
</dbReference>
<keyword evidence="4 11" id="KW-0812">Transmembrane</keyword>
<evidence type="ECO:0000256" key="3">
    <source>
        <dbReference type="ARBA" id="ARBA00022500"/>
    </source>
</evidence>
<sequence length="672" mass="71923">MNERQSSQKQYFGIRGKLTLIKTKLIASLLIVLLIPSGLIGYVSYQSAKDEVRKQMTEAIENSMKLVQEQIKQYITAVINNGMLFATEFDESDPRGGDEVQARLDTILKAHSELDGIILGNENGESLRSPTTTRTDYDPREQPWYQDSVKSPGKISFGEPTIGRFSGKLIVTMGMAFTDGKGSVGQSLNLGRLMDTLKDVKIGDSGSLVVLTNSDKVVTGAGKLFADGLAPNMVLEGLERDPNAGANTSLKNIVYQDKEMEMFTIIDETTGWRIIGLSDIADYRAAAAPILLKSLIVIAASIVLSAGIIIMMVRTFSVPMKKLTLGATSIRDGDLTARIELKNHDEFGNLANSFNEMAQSLRQVVAETQVTSSQLADSSRTIQESTEQTALSIQHVAETMQETAEISSTGAEGAAQTADAVEEMAKGVGSIAESAASIVSSAEQTEQDVAVGSKAIGKVKEQMNRILIAVDESTEMVNGLSHLSESAVQMNKAITDIARQTNLLALNAAIEAARAGAAGRGFAVVASEVQKLSEQSSDTASHIGETIGQMIDLIDKTSEMMNGNVRQEVGAGLEVSQDAESVFKNIENSTLQISEQIQDISAAAQQISASTEEISATVTNLASVSRRSADGAQTTSAATEEQMAVMEEISSSSEQLAHLAIKLQQMITSFKI</sequence>
<proteinExistence type="inferred from homology"/>
<comment type="caution">
    <text evidence="14">The sequence shown here is derived from an EMBL/GenBank/DDBJ whole genome shotgun (WGS) entry which is preliminary data.</text>
</comment>
<evidence type="ECO:0000256" key="1">
    <source>
        <dbReference type="ARBA" id="ARBA00004651"/>
    </source>
</evidence>
<dbReference type="SUPFAM" id="SSF58104">
    <property type="entry name" value="Methyl-accepting chemotaxis protein (MCP) signaling domain"/>
    <property type="match status" value="1"/>
</dbReference>
<dbReference type="Proteomes" id="UP001519272">
    <property type="component" value="Unassembled WGS sequence"/>
</dbReference>
<dbReference type="PRINTS" id="PR00260">
    <property type="entry name" value="CHEMTRNSDUCR"/>
</dbReference>
<feature type="region of interest" description="Disordered" evidence="10">
    <location>
        <begin position="121"/>
        <end position="150"/>
    </location>
</feature>
<comment type="subcellular location">
    <subcellularLocation>
        <location evidence="1">Cell membrane</location>
        <topology evidence="1">Multi-pass membrane protein</topology>
    </subcellularLocation>
</comment>
<dbReference type="InterPro" id="IPR004089">
    <property type="entry name" value="MCPsignal_dom"/>
</dbReference>
<keyword evidence="15" id="KW-1185">Reference proteome</keyword>
<dbReference type="CDD" id="cd18773">
    <property type="entry name" value="PDC1_HK_sensor"/>
    <property type="match status" value="1"/>
</dbReference>
<dbReference type="Pfam" id="PF02743">
    <property type="entry name" value="dCache_1"/>
    <property type="match status" value="1"/>
</dbReference>
<protein>
    <submittedName>
        <fullName evidence="14">Methyl-accepting chemotaxis protein</fullName>
    </submittedName>
</protein>
<reference evidence="14 15" key="1">
    <citation type="submission" date="2021-03" db="EMBL/GenBank/DDBJ databases">
        <title>Genomic Encyclopedia of Type Strains, Phase IV (KMG-IV): sequencing the most valuable type-strain genomes for metagenomic binning, comparative biology and taxonomic classification.</title>
        <authorList>
            <person name="Goeker M."/>
        </authorList>
    </citation>
    <scope>NUCLEOTIDE SEQUENCE [LARGE SCALE GENOMIC DNA]</scope>
    <source>
        <strain evidence="14 15">DSM 14349</strain>
    </source>
</reference>
<dbReference type="PROSITE" id="PS50885">
    <property type="entry name" value="HAMP"/>
    <property type="match status" value="1"/>
</dbReference>
<accession>A0ABS4FSA0</accession>
<dbReference type="EMBL" id="JAGGKG010000008">
    <property type="protein sequence ID" value="MBP1905463.1"/>
    <property type="molecule type" value="Genomic_DNA"/>
</dbReference>
<evidence type="ECO:0000256" key="8">
    <source>
        <dbReference type="ARBA" id="ARBA00029447"/>
    </source>
</evidence>
<dbReference type="InterPro" id="IPR003660">
    <property type="entry name" value="HAMP_dom"/>
</dbReference>
<feature type="transmembrane region" description="Helical" evidence="11">
    <location>
        <begin position="25"/>
        <end position="45"/>
    </location>
</feature>
<dbReference type="InterPro" id="IPR033479">
    <property type="entry name" value="dCache_1"/>
</dbReference>
<dbReference type="Gene3D" id="3.30.450.20">
    <property type="entry name" value="PAS domain"/>
    <property type="match status" value="2"/>
</dbReference>
<feature type="domain" description="Methyl-accepting transducer" evidence="12">
    <location>
        <begin position="385"/>
        <end position="622"/>
    </location>
</feature>
<evidence type="ECO:0000256" key="11">
    <source>
        <dbReference type="SAM" id="Phobius"/>
    </source>
</evidence>
<evidence type="ECO:0000313" key="15">
    <source>
        <dbReference type="Proteomes" id="UP001519272"/>
    </source>
</evidence>
<dbReference type="Gene3D" id="6.10.340.10">
    <property type="match status" value="1"/>
</dbReference>
<dbReference type="PROSITE" id="PS50111">
    <property type="entry name" value="CHEMOTAXIS_TRANSDUC_2"/>
    <property type="match status" value="1"/>
</dbReference>
<comment type="similarity">
    <text evidence="8">Belongs to the methyl-accepting chemotaxis (MCP) protein family.</text>
</comment>
<evidence type="ECO:0000256" key="10">
    <source>
        <dbReference type="SAM" id="MobiDB-lite"/>
    </source>
</evidence>
<feature type="domain" description="HAMP" evidence="13">
    <location>
        <begin position="314"/>
        <end position="366"/>
    </location>
</feature>
<keyword evidence="5 11" id="KW-1133">Transmembrane helix</keyword>
<dbReference type="RefSeq" id="WP_210089078.1">
    <property type="nucleotide sequence ID" value="NZ_JAGGKG010000008.1"/>
</dbReference>
<evidence type="ECO:0000256" key="4">
    <source>
        <dbReference type="ARBA" id="ARBA00022692"/>
    </source>
</evidence>
<evidence type="ECO:0000256" key="7">
    <source>
        <dbReference type="ARBA" id="ARBA00023224"/>
    </source>
</evidence>
<keyword evidence="7 9" id="KW-0807">Transducer</keyword>
<keyword evidence="2" id="KW-1003">Cell membrane</keyword>
<dbReference type="PANTHER" id="PTHR32089">
    <property type="entry name" value="METHYL-ACCEPTING CHEMOTAXIS PROTEIN MCPB"/>
    <property type="match status" value="1"/>
</dbReference>
<dbReference type="InterPro" id="IPR004090">
    <property type="entry name" value="Chemotax_Me-accpt_rcpt"/>
</dbReference>
<evidence type="ECO:0000256" key="6">
    <source>
        <dbReference type="ARBA" id="ARBA00023136"/>
    </source>
</evidence>
<keyword evidence="6 11" id="KW-0472">Membrane</keyword>
<dbReference type="SMART" id="SM00283">
    <property type="entry name" value="MA"/>
    <property type="match status" value="1"/>
</dbReference>
<dbReference type="PANTHER" id="PTHR32089:SF114">
    <property type="entry name" value="METHYL-ACCEPTING CHEMOTAXIS PROTEIN MCPB"/>
    <property type="match status" value="1"/>
</dbReference>